<evidence type="ECO:0000256" key="2">
    <source>
        <dbReference type="ARBA" id="ARBA00004651"/>
    </source>
</evidence>
<protein>
    <submittedName>
        <fullName evidence="14">M48 family peptidase</fullName>
    </submittedName>
</protein>
<dbReference type="PANTHER" id="PTHR43221">
    <property type="entry name" value="PROTEASE HTPX"/>
    <property type="match status" value="1"/>
</dbReference>
<feature type="signal peptide" evidence="12">
    <location>
        <begin position="1"/>
        <end position="20"/>
    </location>
</feature>
<feature type="chain" id="PRO_5022858600" evidence="12">
    <location>
        <begin position="21"/>
        <end position="468"/>
    </location>
</feature>
<evidence type="ECO:0000256" key="11">
    <source>
        <dbReference type="ARBA" id="ARBA00023136"/>
    </source>
</evidence>
<accession>A0A5C5ZQJ8</accession>
<keyword evidence="3" id="KW-1003">Cell membrane</keyword>
<evidence type="ECO:0000256" key="8">
    <source>
        <dbReference type="ARBA" id="ARBA00022833"/>
    </source>
</evidence>
<name>A0A5C5ZQJ8_9BACT</name>
<evidence type="ECO:0000259" key="13">
    <source>
        <dbReference type="PROSITE" id="PS50004"/>
    </source>
</evidence>
<dbReference type="InterPro" id="IPR050083">
    <property type="entry name" value="HtpX_protease"/>
</dbReference>
<evidence type="ECO:0000256" key="1">
    <source>
        <dbReference type="ARBA" id="ARBA00001947"/>
    </source>
</evidence>
<evidence type="ECO:0000256" key="10">
    <source>
        <dbReference type="ARBA" id="ARBA00023049"/>
    </source>
</evidence>
<reference evidence="14 15" key="1">
    <citation type="submission" date="2019-02" db="EMBL/GenBank/DDBJ databases">
        <title>Deep-cultivation of Planctomycetes and their phenomic and genomic characterization uncovers novel biology.</title>
        <authorList>
            <person name="Wiegand S."/>
            <person name="Jogler M."/>
            <person name="Boedeker C."/>
            <person name="Pinto D."/>
            <person name="Vollmers J."/>
            <person name="Rivas-Marin E."/>
            <person name="Kohn T."/>
            <person name="Peeters S.H."/>
            <person name="Heuer A."/>
            <person name="Rast P."/>
            <person name="Oberbeckmann S."/>
            <person name="Bunk B."/>
            <person name="Jeske O."/>
            <person name="Meyerdierks A."/>
            <person name="Storesund J.E."/>
            <person name="Kallscheuer N."/>
            <person name="Luecker S."/>
            <person name="Lage O.M."/>
            <person name="Pohl T."/>
            <person name="Merkel B.J."/>
            <person name="Hornburger P."/>
            <person name="Mueller R.-W."/>
            <person name="Bruemmer F."/>
            <person name="Labrenz M."/>
            <person name="Spormann A.M."/>
            <person name="Op Den Camp H."/>
            <person name="Overmann J."/>
            <person name="Amann R."/>
            <person name="Jetten M.S.M."/>
            <person name="Mascher T."/>
            <person name="Medema M.H."/>
            <person name="Devos D.P."/>
            <person name="Kaster A.-K."/>
            <person name="Ovreas L."/>
            <person name="Rohde M."/>
            <person name="Galperin M.Y."/>
            <person name="Jogler C."/>
        </authorList>
    </citation>
    <scope>NUCLEOTIDE SEQUENCE [LARGE SCALE GENOMIC DNA]</scope>
    <source>
        <strain evidence="14 15">Pla52n</strain>
    </source>
</reference>
<keyword evidence="4" id="KW-0645">Protease</keyword>
<evidence type="ECO:0000256" key="7">
    <source>
        <dbReference type="ARBA" id="ARBA00022801"/>
    </source>
</evidence>
<keyword evidence="7" id="KW-0378">Hydrolase</keyword>
<dbReference type="PROSITE" id="PS51257">
    <property type="entry name" value="PROKAR_LIPOPROTEIN"/>
    <property type="match status" value="1"/>
</dbReference>
<dbReference type="SUPFAM" id="SSF49562">
    <property type="entry name" value="C2 domain (Calcium/lipid-binding domain, CaLB)"/>
    <property type="match status" value="1"/>
</dbReference>
<comment type="subcellular location">
    <subcellularLocation>
        <location evidence="2">Cell membrane</location>
        <topology evidence="2">Multi-pass membrane protein</topology>
    </subcellularLocation>
</comment>
<evidence type="ECO:0000256" key="3">
    <source>
        <dbReference type="ARBA" id="ARBA00022475"/>
    </source>
</evidence>
<evidence type="ECO:0000256" key="9">
    <source>
        <dbReference type="ARBA" id="ARBA00022989"/>
    </source>
</evidence>
<dbReference type="AlphaFoldDB" id="A0A5C5ZQJ8"/>
<dbReference type="OrthoDB" id="15218at2"/>
<keyword evidence="10" id="KW-0482">Metalloprotease</keyword>
<dbReference type="Pfam" id="PF01435">
    <property type="entry name" value="Peptidase_M48"/>
    <property type="match status" value="1"/>
</dbReference>
<dbReference type="PROSITE" id="PS50004">
    <property type="entry name" value="C2"/>
    <property type="match status" value="1"/>
</dbReference>
<evidence type="ECO:0000313" key="15">
    <source>
        <dbReference type="Proteomes" id="UP000320176"/>
    </source>
</evidence>
<evidence type="ECO:0000256" key="6">
    <source>
        <dbReference type="ARBA" id="ARBA00022723"/>
    </source>
</evidence>
<keyword evidence="15" id="KW-1185">Reference proteome</keyword>
<dbReference type="GO" id="GO:0004222">
    <property type="term" value="F:metalloendopeptidase activity"/>
    <property type="evidence" value="ECO:0007669"/>
    <property type="project" value="InterPro"/>
</dbReference>
<dbReference type="InterPro" id="IPR000008">
    <property type="entry name" value="C2_dom"/>
</dbReference>
<feature type="domain" description="C2" evidence="13">
    <location>
        <begin position="321"/>
        <end position="444"/>
    </location>
</feature>
<evidence type="ECO:0000256" key="4">
    <source>
        <dbReference type="ARBA" id="ARBA00022670"/>
    </source>
</evidence>
<dbReference type="PANTHER" id="PTHR43221:SF1">
    <property type="entry name" value="PROTEASE HTPX"/>
    <property type="match status" value="1"/>
</dbReference>
<keyword evidence="5" id="KW-0812">Transmembrane</keyword>
<comment type="cofactor">
    <cofactor evidence="1">
        <name>Zn(2+)</name>
        <dbReference type="ChEBI" id="CHEBI:29105"/>
    </cofactor>
</comment>
<dbReference type="GO" id="GO:0046872">
    <property type="term" value="F:metal ion binding"/>
    <property type="evidence" value="ECO:0007669"/>
    <property type="project" value="UniProtKB-KW"/>
</dbReference>
<keyword evidence="9" id="KW-1133">Transmembrane helix</keyword>
<comment type="caution">
    <text evidence="14">The sequence shown here is derived from an EMBL/GenBank/DDBJ whole genome shotgun (WGS) entry which is preliminary data.</text>
</comment>
<sequence precursor="true">MKLSLSCLMLAPLLFVGCDAADPDAQTMMRPVLNAQPSQVTQTSFPAYVTPQDIMTPEDAFFHHHLTPQTEGVDFLQWPLVKNLRAFGKSLADAPLRSSLATNSIYISDQPRAKPIQEMVDQCAEILELEPPKVYIQPGPPNAYVSGLQHPHAMVLTSDLLELYAETPEELRFIIGHELGHLKAEHLRTHAVGRLCVHMIGRGGRSSQSLLGDAVAAGSALTLLHWYRESECSADRCGLFCVGGDLDVAQQALMRLIHQTKPSNPLFDPEHKNFDPALVLKQSIRLREEPITKVISVIQQMQQDHPFVPERCARLSEFSKSEACRQVLLRRGPDTTEQPTMELISASVSQLQPSDVNVPLYGGGDADPFLRIRYAGQRFATDHKKNVRSASWSLTGRNHAIVPGEGIFLDLYDHNSTLAESLLGAARIPVTDLAPGEHTITTRLRTDVESPSTNVERPAITLRYRIVP</sequence>
<dbReference type="GO" id="GO:0006508">
    <property type="term" value="P:proteolysis"/>
    <property type="evidence" value="ECO:0007669"/>
    <property type="project" value="UniProtKB-KW"/>
</dbReference>
<dbReference type="Proteomes" id="UP000320176">
    <property type="component" value="Unassembled WGS sequence"/>
</dbReference>
<dbReference type="Gene3D" id="3.30.2010.10">
    <property type="entry name" value="Metalloproteases ('zincins'), catalytic domain"/>
    <property type="match status" value="1"/>
</dbReference>
<keyword evidence="11" id="KW-0472">Membrane</keyword>
<dbReference type="CDD" id="cd07325">
    <property type="entry name" value="M48_Ste24p_like"/>
    <property type="match status" value="1"/>
</dbReference>
<evidence type="ECO:0000313" key="14">
    <source>
        <dbReference type="EMBL" id="TWT89486.1"/>
    </source>
</evidence>
<dbReference type="GO" id="GO:0005886">
    <property type="term" value="C:plasma membrane"/>
    <property type="evidence" value="ECO:0007669"/>
    <property type="project" value="UniProtKB-SubCell"/>
</dbReference>
<proteinExistence type="predicted"/>
<dbReference type="InterPro" id="IPR035892">
    <property type="entry name" value="C2_domain_sf"/>
</dbReference>
<gene>
    <name evidence="14" type="ORF">Pla52n_67740</name>
</gene>
<keyword evidence="6" id="KW-0479">Metal-binding</keyword>
<dbReference type="EMBL" id="SJPN01000021">
    <property type="protein sequence ID" value="TWT89486.1"/>
    <property type="molecule type" value="Genomic_DNA"/>
</dbReference>
<dbReference type="Gene3D" id="2.60.40.150">
    <property type="entry name" value="C2 domain"/>
    <property type="match status" value="1"/>
</dbReference>
<evidence type="ECO:0000256" key="5">
    <source>
        <dbReference type="ARBA" id="ARBA00022692"/>
    </source>
</evidence>
<keyword evidence="8" id="KW-0862">Zinc</keyword>
<dbReference type="InterPro" id="IPR001915">
    <property type="entry name" value="Peptidase_M48"/>
</dbReference>
<keyword evidence="12" id="KW-0732">Signal</keyword>
<evidence type="ECO:0000256" key="12">
    <source>
        <dbReference type="SAM" id="SignalP"/>
    </source>
</evidence>
<organism evidence="14 15">
    <name type="scientific">Stieleria varia</name>
    <dbReference type="NCBI Taxonomy" id="2528005"/>
    <lineage>
        <taxon>Bacteria</taxon>
        <taxon>Pseudomonadati</taxon>
        <taxon>Planctomycetota</taxon>
        <taxon>Planctomycetia</taxon>
        <taxon>Pirellulales</taxon>
        <taxon>Pirellulaceae</taxon>
        <taxon>Stieleria</taxon>
    </lineage>
</organism>